<reference evidence="3" key="1">
    <citation type="journal article" date="2016" name="Nature">
        <title>Genome evolution in the allotetraploid frog Xenopus laevis.</title>
        <authorList>
            <person name="Session A.M."/>
            <person name="Uno Y."/>
            <person name="Kwon T."/>
            <person name="Chapman J.A."/>
            <person name="Toyoda A."/>
            <person name="Takahashi S."/>
            <person name="Fukui A."/>
            <person name="Hikosaka A."/>
            <person name="Suzuki A."/>
            <person name="Kondo M."/>
            <person name="van Heeringen S.J."/>
            <person name="Quigley I."/>
            <person name="Heinz S."/>
            <person name="Ogino H."/>
            <person name="Ochi H."/>
            <person name="Hellsten U."/>
            <person name="Lyons J.B."/>
            <person name="Simakov O."/>
            <person name="Putnam N."/>
            <person name="Stites J."/>
            <person name="Kuroki Y."/>
            <person name="Tanaka T."/>
            <person name="Michiue T."/>
            <person name="Watanabe M."/>
            <person name="Bogdanovic O."/>
            <person name="Lister R."/>
            <person name="Georgiou G."/>
            <person name="Paranjpe S.S."/>
            <person name="van Kruijsbergen I."/>
            <person name="Shu S."/>
            <person name="Carlson J."/>
            <person name="Kinoshita T."/>
            <person name="Ohta Y."/>
            <person name="Mawaribuchi S."/>
            <person name="Jenkins J."/>
            <person name="Grimwood J."/>
            <person name="Schmutz J."/>
            <person name="Mitros T."/>
            <person name="Mozaffari S.V."/>
            <person name="Suzuki Y."/>
            <person name="Haramoto Y."/>
            <person name="Yamamoto T.S."/>
            <person name="Takagi C."/>
            <person name="Heald R."/>
            <person name="Miller K."/>
            <person name="Haudenschild C."/>
            <person name="Kitzman J."/>
            <person name="Nakayama T."/>
            <person name="Izutsu Y."/>
            <person name="Robert J."/>
            <person name="Fortriede J."/>
            <person name="Burns K."/>
            <person name="Lotay V."/>
            <person name="Karimi K."/>
            <person name="Yasuoka Y."/>
            <person name="Dichmann D.S."/>
            <person name="Flajnik M.F."/>
            <person name="Houston D.W."/>
            <person name="Shendure J."/>
            <person name="DuPasquier L."/>
            <person name="Vize P.D."/>
            <person name="Zorn A.M."/>
            <person name="Ito M."/>
            <person name="Marcotte E.M."/>
            <person name="Wallingford J.B."/>
            <person name="Ito Y."/>
            <person name="Asashima M."/>
            <person name="Ueno N."/>
            <person name="Matsuda Y."/>
            <person name="Veenstra G.J."/>
            <person name="Fujiyama A."/>
            <person name="Harland R.M."/>
            <person name="Taira M."/>
            <person name="Rokhsar D.S."/>
        </authorList>
    </citation>
    <scope>NUCLEOTIDE SEQUENCE [LARGE SCALE GENOMIC DNA]</scope>
    <source>
        <strain evidence="3">J</strain>
    </source>
</reference>
<evidence type="ECO:0000313" key="2">
    <source>
        <dbReference type="EMBL" id="OCT78250.1"/>
    </source>
</evidence>
<evidence type="ECO:0000313" key="3">
    <source>
        <dbReference type="Proteomes" id="UP000694892"/>
    </source>
</evidence>
<organism evidence="2 3">
    <name type="scientific">Xenopus laevis</name>
    <name type="common">African clawed frog</name>
    <dbReference type="NCBI Taxonomy" id="8355"/>
    <lineage>
        <taxon>Eukaryota</taxon>
        <taxon>Metazoa</taxon>
        <taxon>Chordata</taxon>
        <taxon>Craniata</taxon>
        <taxon>Vertebrata</taxon>
        <taxon>Euteleostomi</taxon>
        <taxon>Amphibia</taxon>
        <taxon>Batrachia</taxon>
        <taxon>Anura</taxon>
        <taxon>Pipoidea</taxon>
        <taxon>Pipidae</taxon>
        <taxon>Xenopodinae</taxon>
        <taxon>Xenopus</taxon>
        <taxon>Xenopus</taxon>
    </lineage>
</organism>
<dbReference type="Pfam" id="PF26215">
    <property type="entry name" value="HTH_animal"/>
    <property type="match status" value="1"/>
</dbReference>
<proteinExistence type="predicted"/>
<dbReference type="PANTHER" id="PTHR21301">
    <property type="entry name" value="REVERSE TRANSCRIPTASE"/>
    <property type="match status" value="1"/>
</dbReference>
<name>A0A974CRI7_XENLA</name>
<sequence>MLVVEGSKINTSIFRKPCSGNTLLHASSCHPRRLIEGIPVGQFLRLCRNCSNNKDFGKQARDMRERFLERGYKQKTIQKAFQRALRGMAIGLEIRIGWIKWHSPPAIKFLPILFDDEHFFRILSLGINVIPKRALTLRDMLSPSHFRSEGQKRDLGPLTSIGNYKCGSHRCITCKHMNVSKEFRSTVTGREFDIKGYINCNTTFVIYLITCWKCRKQDRECKTGRLNYKFDITCYI</sequence>
<protein>
    <recommendedName>
        <fullName evidence="1">Helix-turn-helix domain-containing protein</fullName>
    </recommendedName>
</protein>
<dbReference type="AlphaFoldDB" id="A0A974CRI7"/>
<feature type="domain" description="Helix-turn-helix" evidence="1">
    <location>
        <begin position="23"/>
        <end position="82"/>
    </location>
</feature>
<dbReference type="InterPro" id="IPR058912">
    <property type="entry name" value="HTH_animal"/>
</dbReference>
<dbReference type="EMBL" id="CM004475">
    <property type="protein sequence ID" value="OCT78250.1"/>
    <property type="molecule type" value="Genomic_DNA"/>
</dbReference>
<gene>
    <name evidence="2" type="ORF">XELAEV_18029359mg</name>
</gene>
<dbReference type="Proteomes" id="UP000694892">
    <property type="component" value="Chromosome 5S"/>
</dbReference>
<dbReference type="PANTHER" id="PTHR21301:SF13">
    <property type="match status" value="1"/>
</dbReference>
<evidence type="ECO:0000259" key="1">
    <source>
        <dbReference type="Pfam" id="PF26215"/>
    </source>
</evidence>
<accession>A0A974CRI7</accession>